<accession>A0ABD2YUG9</accession>
<comment type="caution">
    <text evidence="2">The sequence shown here is derived from an EMBL/GenBank/DDBJ whole genome shotgun (WGS) entry which is preliminary data.</text>
</comment>
<organism evidence="2 3">
    <name type="scientific">Cinchona calisaya</name>
    <dbReference type="NCBI Taxonomy" id="153742"/>
    <lineage>
        <taxon>Eukaryota</taxon>
        <taxon>Viridiplantae</taxon>
        <taxon>Streptophyta</taxon>
        <taxon>Embryophyta</taxon>
        <taxon>Tracheophyta</taxon>
        <taxon>Spermatophyta</taxon>
        <taxon>Magnoliopsida</taxon>
        <taxon>eudicotyledons</taxon>
        <taxon>Gunneridae</taxon>
        <taxon>Pentapetalae</taxon>
        <taxon>asterids</taxon>
        <taxon>lamiids</taxon>
        <taxon>Gentianales</taxon>
        <taxon>Rubiaceae</taxon>
        <taxon>Cinchonoideae</taxon>
        <taxon>Cinchoneae</taxon>
        <taxon>Cinchona</taxon>
    </lineage>
</organism>
<evidence type="ECO:0000313" key="2">
    <source>
        <dbReference type="EMBL" id="KAL3510221.1"/>
    </source>
</evidence>
<name>A0ABD2YUG9_9GENT</name>
<keyword evidence="3" id="KW-1185">Reference proteome</keyword>
<reference evidence="2 3" key="1">
    <citation type="submission" date="2024-11" db="EMBL/GenBank/DDBJ databases">
        <title>A near-complete genome assembly of Cinchona calisaya.</title>
        <authorList>
            <person name="Lian D.C."/>
            <person name="Zhao X.W."/>
            <person name="Wei L."/>
        </authorList>
    </citation>
    <scope>NUCLEOTIDE SEQUENCE [LARGE SCALE GENOMIC DNA]</scope>
    <source>
        <tissue evidence="2">Nenye</tissue>
    </source>
</reference>
<feature type="region of interest" description="Disordered" evidence="1">
    <location>
        <begin position="22"/>
        <end position="83"/>
    </location>
</feature>
<feature type="compositionally biased region" description="Basic residues" evidence="1">
    <location>
        <begin position="28"/>
        <end position="42"/>
    </location>
</feature>
<evidence type="ECO:0000256" key="1">
    <source>
        <dbReference type="SAM" id="MobiDB-lite"/>
    </source>
</evidence>
<gene>
    <name evidence="2" type="ORF">ACH5RR_029622</name>
</gene>
<dbReference type="Proteomes" id="UP001630127">
    <property type="component" value="Unassembled WGS sequence"/>
</dbReference>
<feature type="compositionally biased region" description="Polar residues" evidence="1">
    <location>
        <begin position="60"/>
        <end position="70"/>
    </location>
</feature>
<evidence type="ECO:0000313" key="3">
    <source>
        <dbReference type="Proteomes" id="UP001630127"/>
    </source>
</evidence>
<protein>
    <submittedName>
        <fullName evidence="2">Uncharacterized protein</fullName>
    </submittedName>
</protein>
<sequence length="83" mass="8690">MQLLRSLPVLFGVGNKAKVQAVGDKKCGASKKSKTLARKKCGQKSIPEPSSKANKKGASEGNTRKGNATQELPVGQKGKGKLL</sequence>
<proteinExistence type="predicted"/>
<dbReference type="EMBL" id="JBJUIK010000012">
    <property type="protein sequence ID" value="KAL3510221.1"/>
    <property type="molecule type" value="Genomic_DNA"/>
</dbReference>
<dbReference type="AlphaFoldDB" id="A0ABD2YUG9"/>